<dbReference type="PROSITE" id="PS52048">
    <property type="entry name" value="UCH_DOMAIN"/>
    <property type="match status" value="1"/>
</dbReference>
<evidence type="ECO:0000313" key="10">
    <source>
        <dbReference type="Proteomes" id="UP000759537"/>
    </source>
</evidence>
<protein>
    <recommendedName>
        <fullName evidence="2">ubiquitinyl hydrolase 1</fullName>
        <ecNumber evidence="2">3.4.19.12</ecNumber>
    </recommendedName>
</protein>
<dbReference type="EMBL" id="WHVB01000016">
    <property type="protein sequence ID" value="KAF8475280.1"/>
    <property type="molecule type" value="Genomic_DNA"/>
</dbReference>
<evidence type="ECO:0000256" key="1">
    <source>
        <dbReference type="ARBA" id="ARBA00000707"/>
    </source>
</evidence>
<keyword evidence="10" id="KW-1185">Reference proteome</keyword>
<evidence type="ECO:0000256" key="3">
    <source>
        <dbReference type="ARBA" id="ARBA00022670"/>
    </source>
</evidence>
<dbReference type="GO" id="GO:0004843">
    <property type="term" value="F:cysteine-type deubiquitinase activity"/>
    <property type="evidence" value="ECO:0007669"/>
    <property type="project" value="UniProtKB-EC"/>
</dbReference>
<dbReference type="Proteomes" id="UP000759537">
    <property type="component" value="Unassembled WGS sequence"/>
</dbReference>
<comment type="caution">
    <text evidence="9">The sequence shown here is derived from an EMBL/GenBank/DDBJ whole genome shotgun (WGS) entry which is preliminary data.</text>
</comment>
<dbReference type="InterPro" id="IPR038765">
    <property type="entry name" value="Papain-like_cys_pep_sf"/>
</dbReference>
<dbReference type="InterPro" id="IPR036959">
    <property type="entry name" value="Peptidase_C12_UCH_sf"/>
</dbReference>
<organism evidence="9 10">
    <name type="scientific">Russula ochroleuca</name>
    <dbReference type="NCBI Taxonomy" id="152965"/>
    <lineage>
        <taxon>Eukaryota</taxon>
        <taxon>Fungi</taxon>
        <taxon>Dikarya</taxon>
        <taxon>Basidiomycota</taxon>
        <taxon>Agaricomycotina</taxon>
        <taxon>Agaricomycetes</taxon>
        <taxon>Russulales</taxon>
        <taxon>Russulaceae</taxon>
        <taxon>Russula</taxon>
    </lineage>
</organism>
<keyword evidence="5" id="KW-0378">Hydrolase</keyword>
<keyword evidence="3" id="KW-0645">Protease</keyword>
<dbReference type="Gene3D" id="3.40.532.10">
    <property type="entry name" value="Peptidase C12, ubiquitin carboxyl-terminal hydrolase"/>
    <property type="match status" value="1"/>
</dbReference>
<evidence type="ECO:0000256" key="6">
    <source>
        <dbReference type="ARBA" id="ARBA00022807"/>
    </source>
</evidence>
<evidence type="ECO:0000256" key="5">
    <source>
        <dbReference type="ARBA" id="ARBA00022801"/>
    </source>
</evidence>
<keyword evidence="6" id="KW-0788">Thiol protease</keyword>
<proteinExistence type="inferred from homology"/>
<evidence type="ECO:0000256" key="4">
    <source>
        <dbReference type="ARBA" id="ARBA00022786"/>
    </source>
</evidence>
<dbReference type="AlphaFoldDB" id="A0A9P5K1X3"/>
<comment type="caution">
    <text evidence="7">Lacks conserved residue(s) required for the propagation of feature annotation.</text>
</comment>
<dbReference type="GO" id="GO:0006511">
    <property type="term" value="P:ubiquitin-dependent protein catabolic process"/>
    <property type="evidence" value="ECO:0007669"/>
    <property type="project" value="InterPro"/>
</dbReference>
<dbReference type="OrthoDB" id="427186at2759"/>
<dbReference type="EC" id="3.4.19.12" evidence="2"/>
<evidence type="ECO:0000313" key="9">
    <source>
        <dbReference type="EMBL" id="KAF8475280.1"/>
    </source>
</evidence>
<feature type="domain" description="UCH catalytic" evidence="8">
    <location>
        <begin position="1"/>
        <end position="255"/>
    </location>
</feature>
<reference evidence="9" key="2">
    <citation type="journal article" date="2020" name="Nat. Commun.">
        <title>Large-scale genome sequencing of mycorrhizal fungi provides insights into the early evolution of symbiotic traits.</title>
        <authorList>
            <person name="Miyauchi S."/>
            <person name="Kiss E."/>
            <person name="Kuo A."/>
            <person name="Drula E."/>
            <person name="Kohler A."/>
            <person name="Sanchez-Garcia M."/>
            <person name="Morin E."/>
            <person name="Andreopoulos B."/>
            <person name="Barry K.W."/>
            <person name="Bonito G."/>
            <person name="Buee M."/>
            <person name="Carver A."/>
            <person name="Chen C."/>
            <person name="Cichocki N."/>
            <person name="Clum A."/>
            <person name="Culley D."/>
            <person name="Crous P.W."/>
            <person name="Fauchery L."/>
            <person name="Girlanda M."/>
            <person name="Hayes R.D."/>
            <person name="Keri Z."/>
            <person name="LaButti K."/>
            <person name="Lipzen A."/>
            <person name="Lombard V."/>
            <person name="Magnuson J."/>
            <person name="Maillard F."/>
            <person name="Murat C."/>
            <person name="Nolan M."/>
            <person name="Ohm R.A."/>
            <person name="Pangilinan J."/>
            <person name="Pereira M.F."/>
            <person name="Perotto S."/>
            <person name="Peter M."/>
            <person name="Pfister S."/>
            <person name="Riley R."/>
            <person name="Sitrit Y."/>
            <person name="Stielow J.B."/>
            <person name="Szollosi G."/>
            <person name="Zifcakova L."/>
            <person name="Stursova M."/>
            <person name="Spatafora J.W."/>
            <person name="Tedersoo L."/>
            <person name="Vaario L.M."/>
            <person name="Yamada A."/>
            <person name="Yan M."/>
            <person name="Wang P."/>
            <person name="Xu J."/>
            <person name="Bruns T."/>
            <person name="Baldrian P."/>
            <person name="Vilgalys R."/>
            <person name="Dunand C."/>
            <person name="Henrissat B."/>
            <person name="Grigoriev I.V."/>
            <person name="Hibbett D."/>
            <person name="Nagy L.G."/>
            <person name="Martin F.M."/>
        </authorList>
    </citation>
    <scope>NUCLEOTIDE SEQUENCE</scope>
    <source>
        <strain evidence="9">Prilba</strain>
    </source>
</reference>
<dbReference type="InterPro" id="IPR001578">
    <property type="entry name" value="Peptidase_C12_UCH"/>
</dbReference>
<sequence length="290" mass="32673">MNCVGQWVQLLVPREEYWKAEGPKRNIEAEMTCQSSHFAFPIRGKLVDIRQEELERVEFLSIVMCSGIRIKPDYREWSIDHRKDRSNIYSVLSDPTSHLLPWSEVVYEPDSPITKFIDSCQGKRFNQQPPPIPINLGLLSPFADKTPLERAKFLESEDLFANIHAAPAASGQTAIPKDLDADLHFTCFIQTPEASARKEEIAKGGRRIKLDGGRAGPVDHGKSSMDLLKNVAKYVKEQMLPKASSSDFCMIALAGGFSERESGGIQYDQYTIMTMNEIEVNFIRGACFPM</sequence>
<gene>
    <name evidence="9" type="ORF">DFH94DRAFT_805337</name>
</gene>
<reference evidence="9" key="1">
    <citation type="submission" date="2019-10" db="EMBL/GenBank/DDBJ databases">
        <authorList>
            <consortium name="DOE Joint Genome Institute"/>
            <person name="Kuo A."/>
            <person name="Miyauchi S."/>
            <person name="Kiss E."/>
            <person name="Drula E."/>
            <person name="Kohler A."/>
            <person name="Sanchez-Garcia M."/>
            <person name="Andreopoulos B."/>
            <person name="Barry K.W."/>
            <person name="Bonito G."/>
            <person name="Buee M."/>
            <person name="Carver A."/>
            <person name="Chen C."/>
            <person name="Cichocki N."/>
            <person name="Clum A."/>
            <person name="Culley D."/>
            <person name="Crous P.W."/>
            <person name="Fauchery L."/>
            <person name="Girlanda M."/>
            <person name="Hayes R."/>
            <person name="Keri Z."/>
            <person name="LaButti K."/>
            <person name="Lipzen A."/>
            <person name="Lombard V."/>
            <person name="Magnuson J."/>
            <person name="Maillard F."/>
            <person name="Morin E."/>
            <person name="Murat C."/>
            <person name="Nolan M."/>
            <person name="Ohm R."/>
            <person name="Pangilinan J."/>
            <person name="Pereira M."/>
            <person name="Perotto S."/>
            <person name="Peter M."/>
            <person name="Riley R."/>
            <person name="Sitrit Y."/>
            <person name="Stielow B."/>
            <person name="Szollosi G."/>
            <person name="Zifcakova L."/>
            <person name="Stursova M."/>
            <person name="Spatafora J.W."/>
            <person name="Tedersoo L."/>
            <person name="Vaario L.-M."/>
            <person name="Yamada A."/>
            <person name="Yan M."/>
            <person name="Wang P."/>
            <person name="Xu J."/>
            <person name="Bruns T."/>
            <person name="Baldrian P."/>
            <person name="Vilgalys R."/>
            <person name="Henrissat B."/>
            <person name="Grigoriev I.V."/>
            <person name="Hibbett D."/>
            <person name="Nagy L.G."/>
            <person name="Martin F.M."/>
        </authorList>
    </citation>
    <scope>NUCLEOTIDE SEQUENCE</scope>
    <source>
        <strain evidence="9">Prilba</strain>
    </source>
</reference>
<evidence type="ECO:0000256" key="7">
    <source>
        <dbReference type="PROSITE-ProRule" id="PRU01393"/>
    </source>
</evidence>
<evidence type="ECO:0000259" key="8">
    <source>
        <dbReference type="PROSITE" id="PS52048"/>
    </source>
</evidence>
<name>A0A9P5K1X3_9AGAM</name>
<evidence type="ECO:0000256" key="2">
    <source>
        <dbReference type="ARBA" id="ARBA00012759"/>
    </source>
</evidence>
<comment type="similarity">
    <text evidence="7">Belongs to the peptidase C12 family.</text>
</comment>
<accession>A0A9P5K1X3</accession>
<keyword evidence="4" id="KW-0833">Ubl conjugation pathway</keyword>
<dbReference type="Pfam" id="PF01088">
    <property type="entry name" value="Peptidase_C12"/>
    <property type="match status" value="1"/>
</dbReference>
<comment type="catalytic activity">
    <reaction evidence="1">
        <text>Thiol-dependent hydrolysis of ester, thioester, amide, peptide and isopeptide bonds formed by the C-terminal Gly of ubiquitin (a 76-residue protein attached to proteins as an intracellular targeting signal).</text>
        <dbReference type="EC" id="3.4.19.12"/>
    </reaction>
</comment>
<dbReference type="SUPFAM" id="SSF54001">
    <property type="entry name" value="Cysteine proteinases"/>
    <property type="match status" value="1"/>
</dbReference>